<keyword evidence="4" id="KW-1185">Reference proteome</keyword>
<dbReference type="InterPro" id="IPR033891">
    <property type="entry name" value="TTC38"/>
</dbReference>
<name>A0A409V7E6_MYTGA</name>
<reference evidence="3 4" key="1">
    <citation type="journal article" date="2016" name="PLoS ONE">
        <title>A First Insight into the Genome of the Filter-Feeder Mussel Mytilus galloprovincialis.</title>
        <authorList>
            <person name="Murgarella M."/>
            <person name="Puiu D."/>
            <person name="Novoa B."/>
            <person name="Figueras A."/>
            <person name="Posada D."/>
            <person name="Canchaya C."/>
        </authorList>
    </citation>
    <scope>NUCLEOTIDE SEQUENCE [LARGE SCALE GENOMIC DNA]</scope>
    <source>
        <tissue evidence="3">Muscle</tissue>
    </source>
</reference>
<dbReference type="EMBL" id="KV594272">
    <property type="protein sequence ID" value="OPL21188.1"/>
    <property type="molecule type" value="Genomic_DNA"/>
</dbReference>
<feature type="non-terminal residue" evidence="3">
    <location>
        <position position="125"/>
    </location>
</feature>
<gene>
    <name evidence="3" type="ORF">AM593_04267</name>
</gene>
<keyword evidence="1" id="KW-0677">Repeat</keyword>
<evidence type="ECO:0000256" key="2">
    <source>
        <dbReference type="ARBA" id="ARBA00022803"/>
    </source>
</evidence>
<dbReference type="PANTHER" id="PTHR16263">
    <property type="entry name" value="TETRATRICOPEPTIDE REPEAT PROTEIN 38"/>
    <property type="match status" value="1"/>
</dbReference>
<evidence type="ECO:0000313" key="3">
    <source>
        <dbReference type="EMBL" id="OPL21188.1"/>
    </source>
</evidence>
<evidence type="ECO:0000313" key="4">
    <source>
        <dbReference type="Proteomes" id="UP000266721"/>
    </source>
</evidence>
<dbReference type="PANTHER" id="PTHR16263:SF4">
    <property type="entry name" value="TETRATRICOPEPTIDE REPEAT PROTEIN 38"/>
    <property type="match status" value="1"/>
</dbReference>
<dbReference type="AlphaFoldDB" id="A0A409V7E6"/>
<keyword evidence="2" id="KW-0802">TPR repeat</keyword>
<organism evidence="3 4">
    <name type="scientific">Mytilus galloprovincialis</name>
    <name type="common">Mediterranean mussel</name>
    <dbReference type="NCBI Taxonomy" id="29158"/>
    <lineage>
        <taxon>Eukaryota</taxon>
        <taxon>Metazoa</taxon>
        <taxon>Spiralia</taxon>
        <taxon>Lophotrochozoa</taxon>
        <taxon>Mollusca</taxon>
        <taxon>Bivalvia</taxon>
        <taxon>Autobranchia</taxon>
        <taxon>Pteriomorphia</taxon>
        <taxon>Mytilida</taxon>
        <taxon>Mytiloidea</taxon>
        <taxon>Mytilidae</taxon>
        <taxon>Mytilinae</taxon>
        <taxon>Mytilus</taxon>
    </lineage>
</organism>
<protein>
    <submittedName>
        <fullName evidence="3">Uncharacterized protein</fullName>
    </submittedName>
</protein>
<dbReference type="Proteomes" id="UP000266721">
    <property type="component" value="Unassembled WGS sequence"/>
</dbReference>
<proteinExistence type="predicted"/>
<feature type="non-terminal residue" evidence="3">
    <location>
        <position position="1"/>
    </location>
</feature>
<accession>A0A409V7E6</accession>
<sequence>LKQYGKNDPEDWDSKTIVSEVGIPLCEGIVAYEEGNYSKAVELLYPIRYEIIKIGGSDAQRDVFYQLLIHSTLRSPKQEHNRLGRMLLSERRVAKESDSWTDRLMAQFVASHNFGLFLPRLSVAR</sequence>
<evidence type="ECO:0000256" key="1">
    <source>
        <dbReference type="ARBA" id="ARBA00022737"/>
    </source>
</evidence>